<dbReference type="RefSeq" id="WP_123278375.1">
    <property type="nucleotide sequence ID" value="NZ_JALRGU010000636.1"/>
</dbReference>
<evidence type="ECO:0008006" key="3">
    <source>
        <dbReference type="Google" id="ProtNLM"/>
    </source>
</evidence>
<dbReference type="SUPFAM" id="SSF56349">
    <property type="entry name" value="DNA breaking-rejoining enzymes"/>
    <property type="match status" value="1"/>
</dbReference>
<sequence length="197" mass="23215">MASVVDDRLKRGWIPVKKKTLPQPEDNNYSIIEAFDHAFKILETKLTKVTYYEYYLVYRLLKPVLKELDWHDHDIKAFESYHIKLLLDAAVSKYDWPNLRYNKVSNVLRSIFTVLKKEFIVKINPARGGLEYLENEEPREIDLITDEEQKLIIEHYNKICPNFNVFLNYLFGVAAPHSKSIDKKFITAPYPISKSSM</sequence>
<proteinExistence type="predicted"/>
<reference evidence="1 2" key="1">
    <citation type="submission" date="2018-11" db="EMBL/GenBank/DDBJ databases">
        <title>Proposal to divide the Flavobacteriaceae and reorganize its genera based on Amino Acid Identity values calculated from whole genome sequences.</title>
        <authorList>
            <person name="Nicholson A.C."/>
            <person name="Gulvik C.A."/>
            <person name="Whitney A.M."/>
            <person name="Humrighouse B.W."/>
            <person name="Bell M."/>
            <person name="Holmes B."/>
            <person name="Steigerwalt A."/>
            <person name="Villarma A."/>
            <person name="Sheth M."/>
            <person name="Batra D."/>
            <person name="Pryor J."/>
            <person name="Bernardet J.-F."/>
            <person name="Hugo C."/>
            <person name="Kampfer P."/>
            <person name="Newman J."/>
            <person name="Mcquiston J.R."/>
        </authorList>
    </citation>
    <scope>NUCLEOTIDE SEQUENCE [LARGE SCALE GENOMIC DNA]</scope>
    <source>
        <strain evidence="1 2">G0235</strain>
    </source>
</reference>
<accession>A0ABX9XAT1</accession>
<protein>
    <recommendedName>
        <fullName evidence="3">Phage integrase SAM-like domain-containing protein</fullName>
    </recommendedName>
</protein>
<dbReference type="InterPro" id="IPR011010">
    <property type="entry name" value="DNA_brk_join_enz"/>
</dbReference>
<dbReference type="EMBL" id="RJTW01000004">
    <property type="protein sequence ID" value="ROH94313.1"/>
    <property type="molecule type" value="Genomic_DNA"/>
</dbReference>
<keyword evidence="2" id="KW-1185">Reference proteome</keyword>
<organism evidence="1 2">
    <name type="scientific">Chryseobacterium cucumeris</name>
    <dbReference type="NCBI Taxonomy" id="1813611"/>
    <lineage>
        <taxon>Bacteria</taxon>
        <taxon>Pseudomonadati</taxon>
        <taxon>Bacteroidota</taxon>
        <taxon>Flavobacteriia</taxon>
        <taxon>Flavobacteriales</taxon>
        <taxon>Weeksellaceae</taxon>
        <taxon>Chryseobacterium group</taxon>
        <taxon>Chryseobacterium</taxon>
    </lineage>
</organism>
<dbReference type="GeneID" id="301712498"/>
<dbReference type="Proteomes" id="UP000281899">
    <property type="component" value="Unassembled WGS sequence"/>
</dbReference>
<evidence type="ECO:0000313" key="2">
    <source>
        <dbReference type="Proteomes" id="UP000281899"/>
    </source>
</evidence>
<evidence type="ECO:0000313" key="1">
    <source>
        <dbReference type="EMBL" id="ROH94313.1"/>
    </source>
</evidence>
<name>A0ABX9XAT1_9FLAO</name>
<comment type="caution">
    <text evidence="1">The sequence shown here is derived from an EMBL/GenBank/DDBJ whole genome shotgun (WGS) entry which is preliminary data.</text>
</comment>
<gene>
    <name evidence="1" type="ORF">EGI15_07425</name>
</gene>